<evidence type="ECO:0000256" key="1">
    <source>
        <dbReference type="SAM" id="MobiDB-lite"/>
    </source>
</evidence>
<accession>A0A1G7VHN1</accession>
<dbReference type="Proteomes" id="UP000199495">
    <property type="component" value="Unassembled WGS sequence"/>
</dbReference>
<gene>
    <name evidence="3" type="ORF">SAMN04487974_104146</name>
</gene>
<proteinExistence type="predicted"/>
<evidence type="ECO:0000313" key="4">
    <source>
        <dbReference type="Proteomes" id="UP000199495"/>
    </source>
</evidence>
<feature type="chain" id="PRO_5011649383" evidence="2">
    <location>
        <begin position="30"/>
        <end position="300"/>
    </location>
</feature>
<organism evidence="3 4">
    <name type="scientific">Pelagibacterium luteolum</name>
    <dbReference type="NCBI Taxonomy" id="440168"/>
    <lineage>
        <taxon>Bacteria</taxon>
        <taxon>Pseudomonadati</taxon>
        <taxon>Pseudomonadota</taxon>
        <taxon>Alphaproteobacteria</taxon>
        <taxon>Hyphomicrobiales</taxon>
        <taxon>Devosiaceae</taxon>
        <taxon>Pelagibacterium</taxon>
    </lineage>
</organism>
<dbReference type="EMBL" id="FNCS01000004">
    <property type="protein sequence ID" value="SDG59342.1"/>
    <property type="molecule type" value="Genomic_DNA"/>
</dbReference>
<sequence length="300" mass="31620">MMPIALPPTTIPCVASASAGSLGPSAASAAIPDQVLTSLPPSQTIIPGEDPGPSILRARSSCTKAAPRRRHVHSNQHARAYWVPARGRDDDGGLAAAPQSSATFRTPKPSPSGSTRGPIRARRLPSADRNPPTPPISPTVIPCAFVPSLPPSQTVIPGEDPGPSILRARSSCTKAAPRRRHVHSNHHVRAYWVLAQGRDDDGGLARVAFTHPSRSGRRVAHAPTSLHGTARPCIKQLFTHPFVATSKPSARRSPPAPHALQPSPSGLTRGPMRRRHSRSACGAPSTLHTPILVSPEGRCP</sequence>
<dbReference type="AlphaFoldDB" id="A0A1G7VHN1"/>
<keyword evidence="2" id="KW-0732">Signal</keyword>
<evidence type="ECO:0000256" key="2">
    <source>
        <dbReference type="SAM" id="SignalP"/>
    </source>
</evidence>
<evidence type="ECO:0000313" key="3">
    <source>
        <dbReference type="EMBL" id="SDG59342.1"/>
    </source>
</evidence>
<feature type="compositionally biased region" description="Basic residues" evidence="1">
    <location>
        <begin position="66"/>
        <end position="76"/>
    </location>
</feature>
<protein>
    <submittedName>
        <fullName evidence="3">Uncharacterized protein</fullName>
    </submittedName>
</protein>
<name>A0A1G7VHN1_9HYPH</name>
<dbReference type="STRING" id="440168.SAMN04487974_104146"/>
<feature type="region of interest" description="Disordered" evidence="1">
    <location>
        <begin position="64"/>
        <end position="137"/>
    </location>
</feature>
<feature type="region of interest" description="Disordered" evidence="1">
    <location>
        <begin position="245"/>
        <end position="300"/>
    </location>
</feature>
<reference evidence="3 4" key="1">
    <citation type="submission" date="2016-10" db="EMBL/GenBank/DDBJ databases">
        <authorList>
            <person name="de Groot N.N."/>
        </authorList>
    </citation>
    <scope>NUCLEOTIDE SEQUENCE [LARGE SCALE GENOMIC DNA]</scope>
    <source>
        <strain evidence="3 4">CGMCC 1.10267</strain>
    </source>
</reference>
<feature type="signal peptide" evidence="2">
    <location>
        <begin position="1"/>
        <end position="29"/>
    </location>
</feature>
<keyword evidence="4" id="KW-1185">Reference proteome</keyword>